<keyword evidence="3" id="KW-1185">Reference proteome</keyword>
<organism evidence="1 3">
    <name type="scientific">Xanthomonas phage RiverRider</name>
    <dbReference type="NCBI Taxonomy" id="2108116"/>
    <lineage>
        <taxon>Viruses</taxon>
        <taxon>Duplodnaviria</taxon>
        <taxon>Heunggongvirae</taxon>
        <taxon>Uroviricota</taxon>
        <taxon>Caudoviricetes</taxon>
        <taxon>Schitoviridae</taxon>
        <taxon>Riverridervirus</taxon>
        <taxon>Riverridervirus riverrider</taxon>
    </lineage>
</organism>
<dbReference type="EMBL" id="MG983743">
    <property type="protein sequence ID" value="AVO23089.1"/>
    <property type="molecule type" value="Genomic_DNA"/>
</dbReference>
<proteinExistence type="predicted"/>
<gene>
    <name evidence="1" type="ORF">RIVERRIDER_1</name>
    <name evidence="2" type="ORF">RIVERRIDER_97</name>
</gene>
<evidence type="ECO:0000313" key="3">
    <source>
        <dbReference type="Proteomes" id="UP000241502"/>
    </source>
</evidence>
<reference evidence="1 3" key="1">
    <citation type="submission" date="2018-02" db="EMBL/GenBank/DDBJ databases">
        <authorList>
            <person name="Miller M."/>
            <person name="Deiulio A."/>
            <person name="Douthitt C."/>
            <person name="McMahon J."/>
            <person name="Holland C."/>
            <person name="Wiersma-Koch H."/>
            <person name="Turechek W."/>
            <person name="D'Elia T."/>
        </authorList>
    </citation>
    <scope>NUCLEOTIDE SEQUENCE [LARGE SCALE GENOMIC DNA]</scope>
</reference>
<name>A0A2P1JUT1_9CAUD</name>
<dbReference type="Proteomes" id="UP000241502">
    <property type="component" value="Segment"/>
</dbReference>
<dbReference type="EMBL" id="MG983743">
    <property type="protein sequence ID" value="AVO23178.1"/>
    <property type="molecule type" value="Genomic_DNA"/>
</dbReference>
<evidence type="ECO:0000313" key="2">
    <source>
        <dbReference type="EMBL" id="AVO23178.1"/>
    </source>
</evidence>
<protein>
    <submittedName>
        <fullName evidence="1">Uncharacterized protein</fullName>
    </submittedName>
</protein>
<accession>A0A2P1JUT1</accession>
<sequence>MATQANTRVTLAAILGTVTTATSTVTNTFDALNKGIGMLNTTVNDAAFRQEKRSKIDRHLYVNNLIRDTAQQEAEATLRSEEFLKSNPAAAPHFKASFDELSELLK</sequence>
<evidence type="ECO:0000313" key="1">
    <source>
        <dbReference type="EMBL" id="AVO23089.1"/>
    </source>
</evidence>